<dbReference type="HOGENOM" id="CLU_335164_0_0_11"/>
<evidence type="ECO:0000313" key="4">
    <source>
        <dbReference type="Proteomes" id="UP000004830"/>
    </source>
</evidence>
<dbReference type="AlphaFoldDB" id="G1WLI2"/>
<feature type="domain" description="SLH" evidence="2">
    <location>
        <begin position="797"/>
        <end position="851"/>
    </location>
</feature>
<sequence length="851" mass="91016">MTACVNKKSKRVAAVVTASLVGALSIGAPAVALAANANIDMLVADEVADFNNGKITQANGVAVSNNLVTFTADGNAIEVKPQELKTATGVKVTLKAGDYRVSYVKADSEGKPSSEGVSEIVLPGKYFVKVEALAGDYVGGVAYLPVKVDAAQFTDLKVFEVNPADPKDNDDTKLVYTGKDLSLGLKNDDKTLVAGTDYDVKYLKAGSSIDGDGVSVKETGTYYAVVTGKGIYAGEKAQIKDIMVDSFDLSHATITVDPVISSNSLPVNPTSVVWTDSQGNKTVLDPTLVKLEMTNAPGSDLIFDAKGQYTFFAERANEDLKNDVKHTQYVHVDKYATEATVQYYGEDWPASFAIDLNDKKPASFDESLVKAFYGTPKTDINDISITATNADGVAVDFDTMNSTPGVYTVKVVAKSTAHEAAAVKTCTVTVKGKTVDADASVYVQYNNKTITSFVKDWDGNSLPKTSFTVKGVNDEIKDLERTLSTKLTDEKGEEVDSATDAGVYTLTVSSSKYELTGTTSIKITVNPLKLDKLVLKGGNVHSDFGTTYAFRQNKPLTGLTLDYVKGVDVDGNGALDDYATVGGIASSNIKDVSIKLQQLNEKTGVWYDVTGVPAVDTKNPYEALKFRFVVSPLNASALKNCVFATEDGTVVDFFALNKKLAFTDVMPSDWYYGVVSKASDDKLMNGYAGTKIFGSYDKLTRGQVACVLFNMAGAKTNETELHYNEVAGFLTGFSDVNGKAYYGKAIAWAKQAGVVNGYGDGTFRPDANVTREEFAAMLANFAKKYNSFTDVDADKVLGEFSDGASVSDWAEEVVAWAVDQKIMGNNGSIKPTDDIVRAEAAAMVINSGLKL</sequence>
<reference evidence="3 4" key="1">
    <citation type="submission" date="2011-06" db="EMBL/GenBank/DDBJ databases">
        <title>The Genome Sequence of Collinsella tanakaei YIT 12063.</title>
        <authorList>
            <consortium name="The Broad Institute Genome Sequencing Platform"/>
            <person name="Earl A."/>
            <person name="Ward D."/>
            <person name="Feldgarden M."/>
            <person name="Gevers D."/>
            <person name="Morotomi M."/>
            <person name="Young S.K."/>
            <person name="Zeng Q."/>
            <person name="Gargeya S."/>
            <person name="Fitzgerald M."/>
            <person name="Haas B."/>
            <person name="Abouelleil A."/>
            <person name="Alvarado L."/>
            <person name="Arachchi H.M."/>
            <person name="Berlin A."/>
            <person name="Brown A."/>
            <person name="Chapman S.B."/>
            <person name="Chen Z."/>
            <person name="Dunbar C."/>
            <person name="Freedman E."/>
            <person name="Gearin G."/>
            <person name="Gellesch M."/>
            <person name="Goldberg J."/>
            <person name="Griggs A."/>
            <person name="Gujja S."/>
            <person name="Heiman D."/>
            <person name="Howarth C."/>
            <person name="Larson L."/>
            <person name="Lui A."/>
            <person name="MacDonald P.J.P."/>
            <person name="Mehta T."/>
            <person name="Montmayeur A."/>
            <person name="Murphy C."/>
            <person name="Neiman D."/>
            <person name="Pearson M."/>
            <person name="Priest M."/>
            <person name="Roberts A."/>
            <person name="Saif S."/>
            <person name="Shea T."/>
            <person name="Shenoy N."/>
            <person name="Sisk P."/>
            <person name="Stolte C."/>
            <person name="Sykes S."/>
            <person name="Wortman J."/>
            <person name="Nusbaum C."/>
            <person name="Birren B."/>
        </authorList>
    </citation>
    <scope>NUCLEOTIDE SEQUENCE [LARGE SCALE GENOMIC DNA]</scope>
    <source>
        <strain evidence="3 4">YIT 12063</strain>
    </source>
</reference>
<feature type="chain" id="PRO_5003426058" description="SLH domain-containing protein" evidence="1">
    <location>
        <begin position="35"/>
        <end position="851"/>
    </location>
</feature>
<feature type="signal peptide" evidence="1">
    <location>
        <begin position="1"/>
        <end position="34"/>
    </location>
</feature>
<dbReference type="OrthoDB" id="9804511at2"/>
<dbReference type="Proteomes" id="UP000004830">
    <property type="component" value="Unassembled WGS sequence"/>
</dbReference>
<comment type="caution">
    <text evidence="3">The sequence shown here is derived from an EMBL/GenBank/DDBJ whole genome shotgun (WGS) entry which is preliminary data.</text>
</comment>
<dbReference type="RefSeq" id="WP_009142217.1">
    <property type="nucleotide sequence ID" value="NZ_JH126476.1"/>
</dbReference>
<keyword evidence="4" id="KW-1185">Reference proteome</keyword>
<dbReference type="eggNOG" id="COG5263">
    <property type="taxonomic scope" value="Bacteria"/>
</dbReference>
<dbReference type="Pfam" id="PF00395">
    <property type="entry name" value="SLH"/>
    <property type="match status" value="3"/>
</dbReference>
<dbReference type="EMBL" id="ADLS01000034">
    <property type="protein sequence ID" value="EGX68344.1"/>
    <property type="molecule type" value="Genomic_DNA"/>
</dbReference>
<feature type="domain" description="SLH" evidence="2">
    <location>
        <begin position="729"/>
        <end position="792"/>
    </location>
</feature>
<evidence type="ECO:0000313" key="3">
    <source>
        <dbReference type="EMBL" id="EGX68344.1"/>
    </source>
</evidence>
<proteinExistence type="predicted"/>
<protein>
    <recommendedName>
        <fullName evidence="2">SLH domain-containing protein</fullName>
    </recommendedName>
</protein>
<dbReference type="PROSITE" id="PS51272">
    <property type="entry name" value="SLH"/>
    <property type="match status" value="3"/>
</dbReference>
<accession>G1WLI2</accession>
<organism evidence="3 4">
    <name type="scientific">Collinsella tanakaei YIT 12063</name>
    <dbReference type="NCBI Taxonomy" id="742742"/>
    <lineage>
        <taxon>Bacteria</taxon>
        <taxon>Bacillati</taxon>
        <taxon>Actinomycetota</taxon>
        <taxon>Coriobacteriia</taxon>
        <taxon>Coriobacteriales</taxon>
        <taxon>Coriobacteriaceae</taxon>
        <taxon>Collinsella</taxon>
    </lineage>
</organism>
<name>G1WLI2_9ACTN</name>
<evidence type="ECO:0000259" key="2">
    <source>
        <dbReference type="PROSITE" id="PS51272"/>
    </source>
</evidence>
<feature type="domain" description="SLH" evidence="2">
    <location>
        <begin position="658"/>
        <end position="722"/>
    </location>
</feature>
<dbReference type="STRING" id="742742.HMPREF9452_02195"/>
<keyword evidence="1" id="KW-0732">Signal</keyword>
<dbReference type="GeneID" id="62759865"/>
<dbReference type="PATRIC" id="fig|742742.3.peg.2176"/>
<dbReference type="InterPro" id="IPR001119">
    <property type="entry name" value="SLH_dom"/>
</dbReference>
<gene>
    <name evidence="3" type="ORF">HMPREF9452_02195</name>
</gene>
<evidence type="ECO:0000256" key="1">
    <source>
        <dbReference type="SAM" id="SignalP"/>
    </source>
</evidence>